<dbReference type="EMBL" id="CP021109">
    <property type="protein sequence ID" value="ARP88857.1"/>
    <property type="molecule type" value="Genomic_DNA"/>
</dbReference>
<dbReference type="AlphaFoldDB" id="A0A1W6Z675"/>
<evidence type="ECO:0000256" key="7">
    <source>
        <dbReference type="PIRSR" id="PIRSR602481-1"/>
    </source>
</evidence>
<keyword evidence="7" id="KW-0479">Metal-binding</keyword>
<proteinExistence type="inferred from homology"/>
<keyword evidence="5" id="KW-0238">DNA-binding</keyword>
<evidence type="ECO:0000256" key="8">
    <source>
        <dbReference type="PIRSR" id="PIRSR602481-2"/>
    </source>
</evidence>
<dbReference type="GO" id="GO:0045892">
    <property type="term" value="P:negative regulation of DNA-templated transcription"/>
    <property type="evidence" value="ECO:0007669"/>
    <property type="project" value="TreeGrafter"/>
</dbReference>
<dbReference type="RefSeq" id="WP_232467709.1">
    <property type="nucleotide sequence ID" value="NZ_CP021109.1"/>
</dbReference>
<evidence type="ECO:0000256" key="5">
    <source>
        <dbReference type="ARBA" id="ARBA00023125"/>
    </source>
</evidence>
<comment type="cofactor">
    <cofactor evidence="8">
        <name>Mn(2+)</name>
        <dbReference type="ChEBI" id="CHEBI:29035"/>
    </cofactor>
    <cofactor evidence="8">
        <name>Fe(2+)</name>
        <dbReference type="ChEBI" id="CHEBI:29033"/>
    </cofactor>
    <text evidence="8">Binds 1 Mn(2+) or Fe(2+) ion per subunit.</text>
</comment>
<dbReference type="SUPFAM" id="SSF46785">
    <property type="entry name" value="Winged helix' DNA-binding domain"/>
    <property type="match status" value="1"/>
</dbReference>
<evidence type="ECO:0000256" key="4">
    <source>
        <dbReference type="ARBA" id="ARBA00023015"/>
    </source>
</evidence>
<feature type="binding site" evidence="7">
    <location>
        <position position="149"/>
    </location>
    <ligand>
        <name>Zn(2+)</name>
        <dbReference type="ChEBI" id="CHEBI:29105"/>
    </ligand>
</feature>
<keyword evidence="3 7" id="KW-0862">Zinc</keyword>
<dbReference type="PANTHER" id="PTHR33202:SF6">
    <property type="entry name" value="ZINC UPTAKE REGULATION PROTEIN"/>
    <property type="match status" value="1"/>
</dbReference>
<comment type="similarity">
    <text evidence="1">Belongs to the Fur family.</text>
</comment>
<evidence type="ECO:0000313" key="11">
    <source>
        <dbReference type="Proteomes" id="UP000194139"/>
    </source>
</evidence>
<feature type="region of interest" description="Disordered" evidence="9">
    <location>
        <begin position="156"/>
        <end position="197"/>
    </location>
</feature>
<dbReference type="CDD" id="cd07153">
    <property type="entry name" value="Fur_like"/>
    <property type="match status" value="1"/>
</dbReference>
<dbReference type="Pfam" id="PF01475">
    <property type="entry name" value="FUR"/>
    <property type="match status" value="1"/>
</dbReference>
<dbReference type="GO" id="GO:0005829">
    <property type="term" value="C:cytosol"/>
    <property type="evidence" value="ECO:0007669"/>
    <property type="project" value="TreeGrafter"/>
</dbReference>
<keyword evidence="2" id="KW-0678">Repressor</keyword>
<dbReference type="GO" id="GO:0008270">
    <property type="term" value="F:zinc ion binding"/>
    <property type="evidence" value="ECO:0007669"/>
    <property type="project" value="TreeGrafter"/>
</dbReference>
<reference evidence="10 11" key="1">
    <citation type="submission" date="2017-05" db="EMBL/GenBank/DDBJ databases">
        <title>Complete and WGS of Bordetella genogroups.</title>
        <authorList>
            <person name="Spilker T."/>
            <person name="LiPuma J."/>
        </authorList>
    </citation>
    <scope>NUCLEOTIDE SEQUENCE [LARGE SCALE GENOMIC DNA]</scope>
    <source>
        <strain evidence="10 11">AU17164</strain>
    </source>
</reference>
<evidence type="ECO:0000256" key="9">
    <source>
        <dbReference type="SAM" id="MobiDB-lite"/>
    </source>
</evidence>
<evidence type="ECO:0000313" key="10">
    <source>
        <dbReference type="EMBL" id="ARP88857.1"/>
    </source>
</evidence>
<keyword evidence="11" id="KW-1185">Reference proteome</keyword>
<dbReference type="GO" id="GO:1900376">
    <property type="term" value="P:regulation of secondary metabolite biosynthetic process"/>
    <property type="evidence" value="ECO:0007669"/>
    <property type="project" value="TreeGrafter"/>
</dbReference>
<dbReference type="GO" id="GO:0000976">
    <property type="term" value="F:transcription cis-regulatory region binding"/>
    <property type="evidence" value="ECO:0007669"/>
    <property type="project" value="TreeGrafter"/>
</dbReference>
<dbReference type="InterPro" id="IPR002481">
    <property type="entry name" value="FUR"/>
</dbReference>
<dbReference type="Proteomes" id="UP000194139">
    <property type="component" value="Chromosome"/>
</dbReference>
<evidence type="ECO:0000256" key="3">
    <source>
        <dbReference type="ARBA" id="ARBA00022833"/>
    </source>
</evidence>
<keyword evidence="6" id="KW-0804">Transcription</keyword>
<feature type="binding site" evidence="7">
    <location>
        <position position="152"/>
    </location>
    <ligand>
        <name>Zn(2+)</name>
        <dbReference type="ChEBI" id="CHEBI:29105"/>
    </ligand>
</feature>
<evidence type="ECO:0000256" key="1">
    <source>
        <dbReference type="ARBA" id="ARBA00007957"/>
    </source>
</evidence>
<keyword evidence="4" id="KW-0805">Transcription regulation</keyword>
<feature type="binding site" evidence="8">
    <location>
        <position position="141"/>
    </location>
    <ligand>
        <name>Fe cation</name>
        <dbReference type="ChEBI" id="CHEBI:24875"/>
    </ligand>
</feature>
<organism evidence="10 11">
    <name type="scientific">Bordetella genomosp. 9</name>
    <dbReference type="NCBI Taxonomy" id="1416803"/>
    <lineage>
        <taxon>Bacteria</taxon>
        <taxon>Pseudomonadati</taxon>
        <taxon>Pseudomonadota</taxon>
        <taxon>Betaproteobacteria</taxon>
        <taxon>Burkholderiales</taxon>
        <taxon>Alcaligenaceae</taxon>
        <taxon>Bordetella</taxon>
    </lineage>
</organism>
<name>A0A1W6Z675_9BORD</name>
<dbReference type="Gene3D" id="1.10.10.10">
    <property type="entry name" value="Winged helix-like DNA-binding domain superfamily/Winged helix DNA-binding domain"/>
    <property type="match status" value="1"/>
</dbReference>
<evidence type="ECO:0000256" key="2">
    <source>
        <dbReference type="ARBA" id="ARBA00022491"/>
    </source>
</evidence>
<gene>
    <name evidence="10" type="ORF">CAL13_19995</name>
</gene>
<evidence type="ECO:0000256" key="6">
    <source>
        <dbReference type="ARBA" id="ARBA00023163"/>
    </source>
</evidence>
<feature type="binding site" evidence="7">
    <location>
        <position position="112"/>
    </location>
    <ligand>
        <name>Zn(2+)</name>
        <dbReference type="ChEBI" id="CHEBI:29105"/>
    </ligand>
</feature>
<dbReference type="InterPro" id="IPR036390">
    <property type="entry name" value="WH_DNA-bd_sf"/>
</dbReference>
<dbReference type="GO" id="GO:0003700">
    <property type="term" value="F:DNA-binding transcription factor activity"/>
    <property type="evidence" value="ECO:0007669"/>
    <property type="project" value="InterPro"/>
</dbReference>
<keyword evidence="8" id="KW-0408">Iron</keyword>
<accession>A0A1W6Z675</accession>
<feature type="binding site" evidence="8">
    <location>
        <position position="103"/>
    </location>
    <ligand>
        <name>Fe cation</name>
        <dbReference type="ChEBI" id="CHEBI:24875"/>
    </ligand>
</feature>
<protein>
    <submittedName>
        <fullName evidence="10">Transcriptional repressor</fullName>
    </submittedName>
</protein>
<feature type="binding site" evidence="7">
    <location>
        <position position="109"/>
    </location>
    <ligand>
        <name>Zn(2+)</name>
        <dbReference type="ChEBI" id="CHEBI:29105"/>
    </ligand>
</feature>
<comment type="cofactor">
    <cofactor evidence="7">
        <name>Zn(2+)</name>
        <dbReference type="ChEBI" id="CHEBI:29105"/>
    </cofactor>
    <text evidence="7">Binds 1 zinc ion per subunit.</text>
</comment>
<dbReference type="InterPro" id="IPR036388">
    <property type="entry name" value="WH-like_DNA-bd_sf"/>
</dbReference>
<dbReference type="InterPro" id="IPR043135">
    <property type="entry name" value="Fur_C"/>
</dbReference>
<dbReference type="Gene3D" id="3.30.1490.190">
    <property type="match status" value="1"/>
</dbReference>
<dbReference type="PANTHER" id="PTHR33202">
    <property type="entry name" value="ZINC UPTAKE REGULATION PROTEIN"/>
    <property type="match status" value="1"/>
</dbReference>
<sequence>MSTSPRPPRTDSVGAQLDVAEALCAKRGRRLTPIRRKVLELLLRHGRSLKAYELLDAMRDVHPGAAPPTVYRALDFLMDEGLIHRLDAVNAWTACHDAGGAPHDLLVVCTECGAVAEVSDPAMSRQLAERVARTGFALNAHETEIRALCPACQRKRPAGEQSHHHGGHGHAHHDGHDDASDDGATDAAPGRQSSGAH</sequence>